<dbReference type="OrthoDB" id="869379at2"/>
<dbReference type="Pfam" id="PF24096">
    <property type="entry name" value="DUF7379"/>
    <property type="match status" value="1"/>
</dbReference>
<dbReference type="KEGG" id="jag:GJA_3217"/>
<gene>
    <name evidence="3" type="ORF">GJA_3217</name>
</gene>
<evidence type="ECO:0000259" key="2">
    <source>
        <dbReference type="Pfam" id="PF24096"/>
    </source>
</evidence>
<dbReference type="eggNOG" id="COG2110">
    <property type="taxonomic scope" value="Bacteria"/>
</dbReference>
<dbReference type="EMBL" id="HG322949">
    <property type="protein sequence ID" value="CDG83837.1"/>
    <property type="molecule type" value="Genomic_DNA"/>
</dbReference>
<dbReference type="STRING" id="1349767.GJA_3217"/>
<dbReference type="Proteomes" id="UP000027604">
    <property type="component" value="Chromosome I"/>
</dbReference>
<dbReference type="SUPFAM" id="SSF53474">
    <property type="entry name" value="alpha/beta-Hydrolases"/>
    <property type="match status" value="1"/>
</dbReference>
<evidence type="ECO:0000259" key="1">
    <source>
        <dbReference type="Pfam" id="PF12770"/>
    </source>
</evidence>
<dbReference type="RefSeq" id="WP_038493517.1">
    <property type="nucleotide sequence ID" value="NZ_BCTH01000027.1"/>
</dbReference>
<evidence type="ECO:0000313" key="4">
    <source>
        <dbReference type="Proteomes" id="UP000027604"/>
    </source>
</evidence>
<sequence length="1834" mass="197188">MDIPDDSASPASLLLRLTRDPHASLKTSHAAPEWQVSTYVLSGARGFGSDQLTVALGPLDVTELILADGSSLLASCDSLPRYLGTPSAAGNGAAPLIEVGQALRPSGPRLPPGASGDGVGAWMLKALRIYRGGGSGMTALAAAGAFQDRQLDHRLGLYRCATERWELTPAAPLAPAREPLLLLLHGSASSTERCFRGLWDNGLGPQLAALYGNRIYGYEHRTLSEGPIHNALELVRLLPQGALLHVLSHGSGGLVGELLARAQRSASRGAADLAGDGIERLSENTVGGEPFNRHDIDHFTSQAMLTGRLGYAADAARLEQLNLELKSRAIRIERFVRVACPARGSTLVSGRLERWASVMFNLLGSGATAAPPRASGEIVDAGASFFLALVQQRCDARLLPGIEAMMPDSPLVALLNAPDVRIDASLHVLAGDCSGHGLLKWLGDSLSGLDYGGQSDLLVNSASMSGGAARQPPLRQVFLRGPHVHHLNYFERPHSAALLLRALAGVPEVQFQPLAGIEHGAVARGGEAPKRRDGAPIVLLLPGVMGSHLQVGNSRVWFDPVNLVEGQIERLAVGQPHIVSAGWVEPYYEPFAQFLAQSHEVRPFTYDWRLSLLDSGAAFETVLDAAMDDAERRGQPLRIVGHGMGGLLARWALRERWPRFTAISGSRLLQVGTPNRGTHAMAAVLLGRDELVQMLISWIGWKHTARQFLGFIRAFPGVLEMLPWPADGQTPLANDGIDYFDPATWKLWQQDDREAGLANGWHAPLAAALQQARSSAALIAATPLNARHTSYLAGCAATPLAVRVRAGRLEIAYGIEGDGRVAWDGGIPAGIKAWYVAAAHGDLLRQQALFPAYRQLLENGHCTQLADSPPNLRGKHPPQFHAREPEAFPLFPTPQETLAAAIGGARPSVPPPLLAAPRVTLEIIHGSMASADAPVMTGSYAYESLRGSMTFLDRLLDGRLQEIHALGRYPQRPDEALVVLQPELARRPGGAIVIGLGALGELTPGELTRAFAGGLLEYACVREQLLAAGQRNAPCPPSRQEAAGHGTDSLRVASLLSGSGYGGLSIALCIRSLIDGVRSANRRLEDAGLRSRIHHISIYEQSEARAIAAAIAIEQVMCETRYQSALHFDRRIKHSPGGYRRVLPVLSGDNGWRRVHIVAADLSGALRFTLVTDRAHNSVDEEPNQRQAVDGLIMDATDNTTDQPGLSRALYELMLPNGLKAAIPEMRGLILAVDQSAAIYPWELMRDEADREESPLSTRIGMVRQLASPRELPRGISPASNSVLVVGDTDSGLAELPAAQAEAQQVARMFGASGYHVVDLYRPKAQQVLVHLFDEKYFAIHLAGHGEVEGASTPLTGLVLGPKTRLTAAQISKLKRVPQFVFINCCHLGDMRPDAAAPWSKLAANLATAFIEMGSQAVIAAGWRIDDQAASTFARSFYKGMMSGEYFGDAVRLAREATFLGFPASNTWGAYQAYGDDRYRFPNTETKQWLAPDYHYHGQLLADLETLHARIAGADAARRKSIQDKVGAIEESARLRFYGYADIREKMADTRAGLGGIDNTLRAIEHYRAAQSATDGQVSMRALERLATLEVRQGAALLGIAAGDAVEQPAEPAQGAALMDSGRRRLELLIELAPTAQRLSLLGEYWKLQARLARLHGAPAEAALLEMTAAYRRALDESALRSGSADYEIVFNALAGAFLLKAAGHGDAWSVLHPVLADVLQSAIANAHQRYAEERKSADICVEVQGALIATLWACYEAPPTPASSVFGAAQRDQIIALYHDALRRFGSIGEPEALLLPVRFMLEMMPPGAPEGSLEARLRASLQAFVAQLPALA</sequence>
<keyword evidence="4" id="KW-1185">Reference proteome</keyword>
<dbReference type="eggNOG" id="COG1075">
    <property type="taxonomic scope" value="Bacteria"/>
</dbReference>
<dbReference type="Pfam" id="PF12770">
    <property type="entry name" value="CHAT"/>
    <property type="match status" value="1"/>
</dbReference>
<dbReference type="InterPro" id="IPR029058">
    <property type="entry name" value="AB_hydrolase_fold"/>
</dbReference>
<evidence type="ECO:0000313" key="3">
    <source>
        <dbReference type="EMBL" id="CDG83837.1"/>
    </source>
</evidence>
<organism evidence="3 4">
    <name type="scientific">Janthinobacterium agaricidamnosum NBRC 102515 = DSM 9628</name>
    <dbReference type="NCBI Taxonomy" id="1349767"/>
    <lineage>
        <taxon>Bacteria</taxon>
        <taxon>Pseudomonadati</taxon>
        <taxon>Pseudomonadota</taxon>
        <taxon>Betaproteobacteria</taxon>
        <taxon>Burkholderiales</taxon>
        <taxon>Oxalobacteraceae</taxon>
        <taxon>Janthinobacterium</taxon>
    </lineage>
</organism>
<dbReference type="InterPro" id="IPR055803">
    <property type="entry name" value="DUF7379"/>
</dbReference>
<dbReference type="PATRIC" id="fig|1349767.4.peg.5007"/>
<accession>W0V980</accession>
<proteinExistence type="predicted"/>
<name>W0V980_9BURK</name>
<protein>
    <submittedName>
        <fullName evidence="3">Proteophosphoglycan ppg4</fullName>
    </submittedName>
</protein>
<dbReference type="InterPro" id="IPR024983">
    <property type="entry name" value="CHAT_dom"/>
</dbReference>
<dbReference type="eggNOG" id="COG4995">
    <property type="taxonomic scope" value="Bacteria"/>
</dbReference>
<dbReference type="HOGENOM" id="CLU_237995_0_0_4"/>
<dbReference type="Gene3D" id="3.40.50.1820">
    <property type="entry name" value="alpha/beta hydrolase"/>
    <property type="match status" value="1"/>
</dbReference>
<feature type="domain" description="DUF7379" evidence="2">
    <location>
        <begin position="181"/>
        <end position="265"/>
    </location>
</feature>
<reference evidence="3 4" key="1">
    <citation type="journal article" date="2015" name="Genome Announc.">
        <title>Genome Sequence of Mushroom Soft-Rot Pathogen Janthinobacterium agaricidamnosum.</title>
        <authorList>
            <person name="Graupner K."/>
            <person name="Lackner G."/>
            <person name="Hertweck C."/>
        </authorList>
    </citation>
    <scope>NUCLEOTIDE SEQUENCE [LARGE SCALE GENOMIC DNA]</scope>
    <source>
        <strain evidence="4">NBRC 102515 / DSM 9628</strain>
    </source>
</reference>
<feature type="domain" description="CHAT" evidence="1">
    <location>
        <begin position="1207"/>
        <end position="1476"/>
    </location>
</feature>